<geneLocation type="plasmid" evidence="1 2">
    <name>pl78</name>
</geneLocation>
<evidence type="ECO:0000313" key="1">
    <source>
        <dbReference type="EMBL" id="AWG43256.1"/>
    </source>
</evidence>
<organism evidence="1 2">
    <name type="scientific">Candidatus Borreliella tachyglossi</name>
    <dbReference type="NCBI Taxonomy" id="1964448"/>
    <lineage>
        <taxon>Bacteria</taxon>
        <taxon>Pseudomonadati</taxon>
        <taxon>Spirochaetota</taxon>
        <taxon>Spirochaetia</taxon>
        <taxon>Spirochaetales</taxon>
        <taxon>Borreliaceae</taxon>
        <taxon>Borreliella</taxon>
    </lineage>
</organism>
<gene>
    <name evidence="1" type="ORF">CR532_04480</name>
</gene>
<proteinExistence type="predicted"/>
<name>A0A2S1LY97_9SPIR</name>
<protein>
    <submittedName>
        <fullName evidence="1">Uncharacterized protein</fullName>
    </submittedName>
</protein>
<keyword evidence="2" id="KW-1185">Reference proteome</keyword>
<reference evidence="1 2" key="1">
    <citation type="submission" date="2018-01" db="EMBL/GenBank/DDBJ databases">
        <title>Genome sequence of Borrelia tachyglossi.</title>
        <authorList>
            <person name="Gofton A.W."/>
        </authorList>
    </citation>
    <scope>NUCLEOTIDE SEQUENCE [LARGE SCALE GENOMIC DNA]</scope>
    <source>
        <strain evidence="1 2">Bc-F10-1268</strain>
        <plasmid evidence="1 2">pl78</plasmid>
    </source>
</reference>
<dbReference type="Proteomes" id="UP000244655">
    <property type="component" value="Plasmid pl78"/>
</dbReference>
<dbReference type="AlphaFoldDB" id="A0A2S1LY97"/>
<dbReference type="EMBL" id="CP025786">
    <property type="protein sequence ID" value="AWG43256.1"/>
    <property type="molecule type" value="Genomic_DNA"/>
</dbReference>
<accession>A0A2S1LY97</accession>
<keyword evidence="1" id="KW-0614">Plasmid</keyword>
<evidence type="ECO:0000313" key="2">
    <source>
        <dbReference type="Proteomes" id="UP000244655"/>
    </source>
</evidence>
<sequence length="121" mass="13646">MRKVLSYLIILTNIISCTPVGLGYNPTGTMEDDNLFTCTKLDPTKKDIVNESVNADGSKVIKTVDTDGNMITEIIHTDGSRTIRKEKKEWHIIRNGSSERQSWHCDYGKGLWTSSKRTGRN</sequence>